<evidence type="ECO:0000256" key="1">
    <source>
        <dbReference type="SAM" id="Phobius"/>
    </source>
</evidence>
<comment type="caution">
    <text evidence="2">The sequence shown here is derived from an EMBL/GenBank/DDBJ whole genome shotgun (WGS) entry which is preliminary data.</text>
</comment>
<keyword evidence="1" id="KW-0812">Transmembrane</keyword>
<evidence type="ECO:0000313" key="2">
    <source>
        <dbReference type="EMBL" id="OMO59464.1"/>
    </source>
</evidence>
<keyword evidence="1" id="KW-1133">Transmembrane helix</keyword>
<accession>A0A1R3GMX6</accession>
<name>A0A1R3GMX6_COCAP</name>
<dbReference type="OrthoDB" id="10266980at2759"/>
<sequence length="117" mass="13269">MRTSSGKLLKKRLKMGFAGLSQGLVLSLVSRARFGARKRSYYSTHTEPKAIMPRTFQSSSRDKAGSFFSATLLLWLVSVLFEIVFNKRRELFYILAVEKYVHVQLVNAAIQQVPLAN</sequence>
<evidence type="ECO:0000313" key="3">
    <source>
        <dbReference type="Proteomes" id="UP000188268"/>
    </source>
</evidence>
<gene>
    <name evidence="2" type="ORF">CCACVL1_24803</name>
</gene>
<dbReference type="Gramene" id="OMO59464">
    <property type="protein sequence ID" value="OMO59464"/>
    <property type="gene ID" value="CCACVL1_24803"/>
</dbReference>
<dbReference type="AlphaFoldDB" id="A0A1R3GMX6"/>
<proteinExistence type="predicted"/>
<protein>
    <submittedName>
        <fullName evidence="2">Uncharacterized protein</fullName>
    </submittedName>
</protein>
<dbReference type="Proteomes" id="UP000188268">
    <property type="component" value="Unassembled WGS sequence"/>
</dbReference>
<keyword evidence="3" id="KW-1185">Reference proteome</keyword>
<feature type="transmembrane region" description="Helical" evidence="1">
    <location>
        <begin position="64"/>
        <end position="85"/>
    </location>
</feature>
<organism evidence="2 3">
    <name type="scientific">Corchorus capsularis</name>
    <name type="common">Jute</name>
    <dbReference type="NCBI Taxonomy" id="210143"/>
    <lineage>
        <taxon>Eukaryota</taxon>
        <taxon>Viridiplantae</taxon>
        <taxon>Streptophyta</taxon>
        <taxon>Embryophyta</taxon>
        <taxon>Tracheophyta</taxon>
        <taxon>Spermatophyta</taxon>
        <taxon>Magnoliopsida</taxon>
        <taxon>eudicotyledons</taxon>
        <taxon>Gunneridae</taxon>
        <taxon>Pentapetalae</taxon>
        <taxon>rosids</taxon>
        <taxon>malvids</taxon>
        <taxon>Malvales</taxon>
        <taxon>Malvaceae</taxon>
        <taxon>Grewioideae</taxon>
        <taxon>Apeibeae</taxon>
        <taxon>Corchorus</taxon>
    </lineage>
</organism>
<keyword evidence="1" id="KW-0472">Membrane</keyword>
<dbReference type="EMBL" id="AWWV01013931">
    <property type="protein sequence ID" value="OMO59464.1"/>
    <property type="molecule type" value="Genomic_DNA"/>
</dbReference>
<reference evidence="2 3" key="1">
    <citation type="submission" date="2013-09" db="EMBL/GenBank/DDBJ databases">
        <title>Corchorus capsularis genome sequencing.</title>
        <authorList>
            <person name="Alam M."/>
            <person name="Haque M.S."/>
            <person name="Islam M.S."/>
            <person name="Emdad E.M."/>
            <person name="Islam M.M."/>
            <person name="Ahmed B."/>
            <person name="Halim A."/>
            <person name="Hossen Q.M.M."/>
            <person name="Hossain M.Z."/>
            <person name="Ahmed R."/>
            <person name="Khan M.M."/>
            <person name="Islam R."/>
            <person name="Rashid M.M."/>
            <person name="Khan S.A."/>
            <person name="Rahman M.S."/>
            <person name="Alam M."/>
        </authorList>
    </citation>
    <scope>NUCLEOTIDE SEQUENCE [LARGE SCALE GENOMIC DNA]</scope>
    <source>
        <strain evidence="3">cv. CVL-1</strain>
        <tissue evidence="2">Whole seedling</tissue>
    </source>
</reference>